<proteinExistence type="predicted"/>
<protein>
    <submittedName>
        <fullName evidence="1">Uncharacterized protein</fullName>
    </submittedName>
</protein>
<dbReference type="EMBL" id="CAUYUJ010003619">
    <property type="protein sequence ID" value="CAK0806053.1"/>
    <property type="molecule type" value="Genomic_DNA"/>
</dbReference>
<comment type="caution">
    <text evidence="1">The sequence shown here is derived from an EMBL/GenBank/DDBJ whole genome shotgun (WGS) entry which is preliminary data.</text>
</comment>
<accession>A0ABN9QJ32</accession>
<name>A0ABN9QJ32_9DINO</name>
<gene>
    <name evidence="1" type="ORF">PCOR1329_LOCUS12414</name>
</gene>
<keyword evidence="2" id="KW-1185">Reference proteome</keyword>
<evidence type="ECO:0000313" key="2">
    <source>
        <dbReference type="Proteomes" id="UP001189429"/>
    </source>
</evidence>
<sequence>MACAVAEEVEEMLELCGVSTPCLRSCALLEERMATPGKDAELIADARRLALGQTLRFLVSAIAERWAGTSSAVCLQKLWFDSMHLCDILAARGLDFAHRATSHATAVLRILWKAEDATRTLPSGCLSALTEVLWRHGVAAEPALPEDIDSAERSILHCLGWQIWLPSLHWWLAAFFSRLRVLARERLAAAEEAELAAAMPQLWQHSYAIGAAVVARAASLGPAAPRALAAGLLALGCVRAGLLPLHGIRPERLGAADWEQVCARAVGSATACPAGALAAEVAQILQLATDSSLGAVGEACWLVALAVPDALLLRARLHAAVQPMNN</sequence>
<evidence type="ECO:0000313" key="1">
    <source>
        <dbReference type="EMBL" id="CAK0806053.1"/>
    </source>
</evidence>
<reference evidence="1" key="1">
    <citation type="submission" date="2023-10" db="EMBL/GenBank/DDBJ databases">
        <authorList>
            <person name="Chen Y."/>
            <person name="Shah S."/>
            <person name="Dougan E. K."/>
            <person name="Thang M."/>
            <person name="Chan C."/>
        </authorList>
    </citation>
    <scope>NUCLEOTIDE SEQUENCE [LARGE SCALE GENOMIC DNA]</scope>
</reference>
<organism evidence="1 2">
    <name type="scientific">Prorocentrum cordatum</name>
    <dbReference type="NCBI Taxonomy" id="2364126"/>
    <lineage>
        <taxon>Eukaryota</taxon>
        <taxon>Sar</taxon>
        <taxon>Alveolata</taxon>
        <taxon>Dinophyceae</taxon>
        <taxon>Prorocentrales</taxon>
        <taxon>Prorocentraceae</taxon>
        <taxon>Prorocentrum</taxon>
    </lineage>
</organism>
<dbReference type="Proteomes" id="UP001189429">
    <property type="component" value="Unassembled WGS sequence"/>
</dbReference>